<feature type="chain" id="PRO_5039077955" description="WxL domain surface cell wall-binding" evidence="1">
    <location>
        <begin position="34"/>
        <end position="439"/>
    </location>
</feature>
<dbReference type="RefSeq" id="WP_089328509.1">
    <property type="nucleotide sequence ID" value="NZ_FZOR01000026.1"/>
</dbReference>
<dbReference type="InterPro" id="IPR027273">
    <property type="entry name" value="Neocarzinostatin-like"/>
</dbReference>
<sequence>MRRTRTALRGAAAVATAAGAVTVPLAAAGAAHAGTGQVPYQCTIFGSTFAYDASVTVSAPASAKVGDEVAVEADFSNMPGVAPLPVNSWTTSGTLAVSGAQSGSVPIQAPKRTETIPAYGELPIGKVSGRLALTAAGQVRIAPAGLTIVAEAGAQATITCTPKTAPGTLATIDVAEGGPAASVSPATVVQGGAISVTGSGWQPGAAELALCDAAGAACDPGGLTGVSASADAAGKLTASATVAESAAPGARTVVVTQGQVSRAVPLTVTEKTPPPTGACAGEPAERCAEQKINLSVTGGPLTMSREPGEVDLSPVTLDGTEQAATGALRKVEVIDARGGTTGWSLTGTLTDFTAPAGTKIPAGKLTWTPNCAAGPGASAVTQGSAGPLDTTTAATLCSAPGGSGQIVGGTFTAGAGLRLTVPPATGAGRYTAVLTLTLS</sequence>
<keyword evidence="1" id="KW-0732">Signal</keyword>
<evidence type="ECO:0000313" key="3">
    <source>
        <dbReference type="Proteomes" id="UP000198318"/>
    </source>
</evidence>
<protein>
    <recommendedName>
        <fullName evidence="4">WxL domain surface cell wall-binding</fullName>
    </recommendedName>
</protein>
<dbReference type="EMBL" id="FZOR01000026">
    <property type="protein sequence ID" value="SNT38435.1"/>
    <property type="molecule type" value="Genomic_DNA"/>
</dbReference>
<dbReference type="SUPFAM" id="SSF49319">
    <property type="entry name" value="Actinoxanthin-like"/>
    <property type="match status" value="1"/>
</dbReference>
<reference evidence="2 3" key="1">
    <citation type="submission" date="2017-06" db="EMBL/GenBank/DDBJ databases">
        <authorList>
            <person name="Kim H.J."/>
            <person name="Triplett B.A."/>
        </authorList>
    </citation>
    <scope>NUCLEOTIDE SEQUENCE [LARGE SCALE GENOMIC DNA]</scope>
    <source>
        <strain evidence="2 3">DSM 44715</strain>
    </source>
</reference>
<gene>
    <name evidence="2" type="ORF">SAMN05443665_102658</name>
</gene>
<dbReference type="Proteomes" id="UP000198318">
    <property type="component" value="Unassembled WGS sequence"/>
</dbReference>
<evidence type="ECO:0008006" key="4">
    <source>
        <dbReference type="Google" id="ProtNLM"/>
    </source>
</evidence>
<dbReference type="AlphaFoldDB" id="A0A239M6S0"/>
<keyword evidence="3" id="KW-1185">Reference proteome</keyword>
<organism evidence="2 3">
    <name type="scientific">Actinomadura meyerae</name>
    <dbReference type="NCBI Taxonomy" id="240840"/>
    <lineage>
        <taxon>Bacteria</taxon>
        <taxon>Bacillati</taxon>
        <taxon>Actinomycetota</taxon>
        <taxon>Actinomycetes</taxon>
        <taxon>Streptosporangiales</taxon>
        <taxon>Thermomonosporaceae</taxon>
        <taxon>Actinomadura</taxon>
    </lineage>
</organism>
<feature type="signal peptide" evidence="1">
    <location>
        <begin position="1"/>
        <end position="33"/>
    </location>
</feature>
<accession>A0A239M6S0</accession>
<name>A0A239M6S0_9ACTN</name>
<evidence type="ECO:0000313" key="2">
    <source>
        <dbReference type="EMBL" id="SNT38435.1"/>
    </source>
</evidence>
<proteinExistence type="predicted"/>
<evidence type="ECO:0000256" key="1">
    <source>
        <dbReference type="SAM" id="SignalP"/>
    </source>
</evidence>